<dbReference type="EMBL" id="OAOP01000009">
    <property type="protein sequence ID" value="SNX74491.1"/>
    <property type="molecule type" value="Genomic_DNA"/>
</dbReference>
<organism evidence="1 2">
    <name type="scientific">Bacillus oleivorans</name>
    <dbReference type="NCBI Taxonomy" id="1448271"/>
    <lineage>
        <taxon>Bacteria</taxon>
        <taxon>Bacillati</taxon>
        <taxon>Bacillota</taxon>
        <taxon>Bacilli</taxon>
        <taxon>Bacillales</taxon>
        <taxon>Bacillaceae</taxon>
        <taxon>Bacillus</taxon>
    </lineage>
</organism>
<keyword evidence="2" id="KW-1185">Reference proteome</keyword>
<evidence type="ECO:0000313" key="1">
    <source>
        <dbReference type="EMBL" id="SNX74491.1"/>
    </source>
</evidence>
<reference evidence="1 2" key="1">
    <citation type="submission" date="2017-08" db="EMBL/GenBank/DDBJ databases">
        <authorList>
            <person name="de Groot N.N."/>
        </authorList>
    </citation>
    <scope>NUCLEOTIDE SEQUENCE [LARGE SCALE GENOMIC DNA]</scope>
    <source>
        <strain evidence="1 2">JC228</strain>
    </source>
</reference>
<accession>A0A285D3T5</accession>
<protein>
    <recommendedName>
        <fullName evidence="3">Small CPxCG-related zinc finger protein</fullName>
    </recommendedName>
</protein>
<gene>
    <name evidence="1" type="ORF">SAMN05877753_109146</name>
</gene>
<dbReference type="AlphaFoldDB" id="A0A285D3T5"/>
<dbReference type="RefSeq" id="WP_179714343.1">
    <property type="nucleotide sequence ID" value="NZ_JBEPMQ010000009.1"/>
</dbReference>
<proteinExistence type="predicted"/>
<evidence type="ECO:0008006" key="3">
    <source>
        <dbReference type="Google" id="ProtNLM"/>
    </source>
</evidence>
<name>A0A285D3T5_9BACI</name>
<evidence type="ECO:0000313" key="2">
    <source>
        <dbReference type="Proteomes" id="UP000219546"/>
    </source>
</evidence>
<dbReference type="Proteomes" id="UP000219546">
    <property type="component" value="Unassembled WGS sequence"/>
</dbReference>
<sequence>MAEQCFYCTKEVDDNQLHFVTFLSSMSEREETLCDECYQEWLQGIKE</sequence>